<evidence type="ECO:0000313" key="2">
    <source>
        <dbReference type="EMBL" id="KTW26802.1"/>
    </source>
</evidence>
<name>A0A0W4ZEM4_PNEJ7</name>
<keyword evidence="1" id="KW-0812">Transmembrane</keyword>
<proteinExistence type="predicted"/>
<dbReference type="GeneID" id="28941782"/>
<accession>A0A0W4ZEM4</accession>
<comment type="caution">
    <text evidence="2">The sequence shown here is derived from an EMBL/GenBank/DDBJ whole genome shotgun (WGS) entry which is preliminary data.</text>
</comment>
<organism evidence="2 3">
    <name type="scientific">Pneumocystis jirovecii (strain RU7)</name>
    <name type="common">Human pneumocystis pneumonia agent</name>
    <dbReference type="NCBI Taxonomy" id="1408657"/>
    <lineage>
        <taxon>Eukaryota</taxon>
        <taxon>Fungi</taxon>
        <taxon>Dikarya</taxon>
        <taxon>Ascomycota</taxon>
        <taxon>Taphrinomycotina</taxon>
        <taxon>Pneumocystomycetes</taxon>
        <taxon>Pneumocystaceae</taxon>
        <taxon>Pneumocystis</taxon>
    </lineage>
</organism>
<dbReference type="InterPro" id="IPR021278">
    <property type="entry name" value="ATP19"/>
</dbReference>
<keyword evidence="3" id="KW-1185">Reference proteome</keyword>
<reference evidence="3" key="1">
    <citation type="journal article" date="2016" name="Nat. Commun.">
        <title>Genome analysis of three Pneumocystis species reveals adaptation mechanisms to life exclusively in mammalian hosts.</title>
        <authorList>
            <person name="Ma L."/>
            <person name="Chen Z."/>
            <person name="Huang D.W."/>
            <person name="Kutty G."/>
            <person name="Ishihara M."/>
            <person name="Wang H."/>
            <person name="Abouelleil A."/>
            <person name="Bishop L."/>
            <person name="Davey E."/>
            <person name="Deng R."/>
            <person name="Deng X."/>
            <person name="Fan L."/>
            <person name="Fantoni G."/>
            <person name="Fitzgerald M."/>
            <person name="Gogineni E."/>
            <person name="Goldberg J.M."/>
            <person name="Handley G."/>
            <person name="Hu X."/>
            <person name="Huber C."/>
            <person name="Jiao X."/>
            <person name="Jones K."/>
            <person name="Levin J.Z."/>
            <person name="Liu Y."/>
            <person name="Macdonald P."/>
            <person name="Melnikov A."/>
            <person name="Raley C."/>
            <person name="Sassi M."/>
            <person name="Sherman B.T."/>
            <person name="Song X."/>
            <person name="Sykes S."/>
            <person name="Tran B."/>
            <person name="Walsh L."/>
            <person name="Xia Y."/>
            <person name="Yang J."/>
            <person name="Young S."/>
            <person name="Zeng Q."/>
            <person name="Zheng X."/>
            <person name="Stephens R."/>
            <person name="Nusbaum C."/>
            <person name="Birren B.W."/>
            <person name="Azadi P."/>
            <person name="Lempicki R.A."/>
            <person name="Cuomo C.A."/>
            <person name="Kovacs J.A."/>
        </authorList>
    </citation>
    <scope>NUCLEOTIDE SEQUENCE [LARGE SCALE GENOMIC DNA]</scope>
    <source>
        <strain evidence="3">RU7</strain>
    </source>
</reference>
<feature type="transmembrane region" description="Helical" evidence="1">
    <location>
        <begin position="12"/>
        <end position="29"/>
    </location>
</feature>
<sequence>MVYVIAGRAVKSEHIAIGTILIICGHAIYRANKRAALLRAGDPPIHARNPHEEAFIRDKLEAFKRELSRSP</sequence>
<protein>
    <submittedName>
        <fullName evidence="2">Uncharacterized protein</fullName>
    </submittedName>
</protein>
<dbReference type="AlphaFoldDB" id="A0A0W4ZEM4"/>
<evidence type="ECO:0000256" key="1">
    <source>
        <dbReference type="SAM" id="Phobius"/>
    </source>
</evidence>
<gene>
    <name evidence="2" type="ORF">T551_03264</name>
</gene>
<keyword evidence="1" id="KW-0472">Membrane</keyword>
<dbReference type="RefSeq" id="XP_018228133.1">
    <property type="nucleotide sequence ID" value="XM_018375527.1"/>
</dbReference>
<keyword evidence="1" id="KW-1133">Transmembrane helix</keyword>
<dbReference type="EMBL" id="LFWA01000016">
    <property type="protein sequence ID" value="KTW26802.1"/>
    <property type="molecule type" value="Genomic_DNA"/>
</dbReference>
<evidence type="ECO:0000313" key="3">
    <source>
        <dbReference type="Proteomes" id="UP000053447"/>
    </source>
</evidence>
<dbReference type="VEuPathDB" id="FungiDB:T551_03264"/>
<dbReference type="Proteomes" id="UP000053447">
    <property type="component" value="Unassembled WGS sequence"/>
</dbReference>
<dbReference type="Pfam" id="PF11022">
    <property type="entry name" value="ATP19"/>
    <property type="match status" value="1"/>
</dbReference>
<dbReference type="OrthoDB" id="2094445at2759"/>